<comment type="caution">
    <text evidence="2">The sequence shown here is derived from an EMBL/GenBank/DDBJ whole genome shotgun (WGS) entry which is preliminary data.</text>
</comment>
<feature type="region of interest" description="Disordered" evidence="1">
    <location>
        <begin position="1"/>
        <end position="75"/>
    </location>
</feature>
<evidence type="ECO:0000313" key="3">
    <source>
        <dbReference type="Proteomes" id="UP000605986"/>
    </source>
</evidence>
<accession>A0A8H4JRK3</accession>
<dbReference type="EMBL" id="JAADJG010000836">
    <property type="protein sequence ID" value="KAF4435744.1"/>
    <property type="molecule type" value="Genomic_DNA"/>
</dbReference>
<proteinExistence type="predicted"/>
<gene>
    <name evidence="2" type="ORF">F53441_13448</name>
</gene>
<dbReference type="AlphaFoldDB" id="A0A8H4JRK3"/>
<feature type="compositionally biased region" description="Polar residues" evidence="1">
    <location>
        <begin position="1"/>
        <end position="14"/>
    </location>
</feature>
<evidence type="ECO:0000256" key="1">
    <source>
        <dbReference type="SAM" id="MobiDB-lite"/>
    </source>
</evidence>
<protein>
    <submittedName>
        <fullName evidence="2">Uncharacterized protein</fullName>
    </submittedName>
</protein>
<feature type="compositionally biased region" description="Acidic residues" evidence="1">
    <location>
        <begin position="108"/>
        <end position="121"/>
    </location>
</feature>
<organism evidence="2 3">
    <name type="scientific">Fusarium austroafricanum</name>
    <dbReference type="NCBI Taxonomy" id="2364996"/>
    <lineage>
        <taxon>Eukaryota</taxon>
        <taxon>Fungi</taxon>
        <taxon>Dikarya</taxon>
        <taxon>Ascomycota</taxon>
        <taxon>Pezizomycotina</taxon>
        <taxon>Sordariomycetes</taxon>
        <taxon>Hypocreomycetidae</taxon>
        <taxon>Hypocreales</taxon>
        <taxon>Nectriaceae</taxon>
        <taxon>Fusarium</taxon>
        <taxon>Fusarium concolor species complex</taxon>
    </lineage>
</organism>
<evidence type="ECO:0000313" key="2">
    <source>
        <dbReference type="EMBL" id="KAF4435744.1"/>
    </source>
</evidence>
<reference evidence="2" key="1">
    <citation type="submission" date="2020-01" db="EMBL/GenBank/DDBJ databases">
        <title>Identification and distribution of gene clusters putatively required for synthesis of sphingolipid metabolism inhibitors in phylogenetically diverse species of the filamentous fungus Fusarium.</title>
        <authorList>
            <person name="Kim H.-S."/>
            <person name="Busman M."/>
            <person name="Brown D.W."/>
            <person name="Divon H."/>
            <person name="Uhlig S."/>
            <person name="Proctor R.H."/>
        </authorList>
    </citation>
    <scope>NUCLEOTIDE SEQUENCE</scope>
    <source>
        <strain evidence="2">NRRL 53441</strain>
    </source>
</reference>
<dbReference type="OrthoDB" id="5064335at2759"/>
<keyword evidence="3" id="KW-1185">Reference proteome</keyword>
<feature type="compositionally biased region" description="Acidic residues" evidence="1">
    <location>
        <begin position="53"/>
        <end position="72"/>
    </location>
</feature>
<name>A0A8H4JRK3_9HYPO</name>
<feature type="region of interest" description="Disordered" evidence="1">
    <location>
        <begin position="95"/>
        <end position="128"/>
    </location>
</feature>
<sequence length="279" mass="29845">MDSLYASSIDLSSDSEPKNVPQGATYRNRHQTKERFEGPGTGKSGSSEPTPEGLEDLPLYDESESEPEIDDGEPWHLVAPVDVDGADSHARLAKQQPGPYAIPFNDSGMEDIEPEDGEENTEDRSKEEDRAMLSDYAIPMGPHLSDPCIGEPQPSLMGNASGLAQNLPGTQALRRTLSTTANIAQNNLASSYASLTGGLLYAAQRTCDAVAATGQVGGNVVEGALDMSRGAVVRVQESWGNLPQTLNRGVNTLTEFVMEGVQSLPPSDSIIRPKGRRLH</sequence>
<dbReference type="Proteomes" id="UP000605986">
    <property type="component" value="Unassembled WGS sequence"/>
</dbReference>